<sequence>MNLDILFEKLNTVNPQLLELSSILVLTPEKKQKLDYEIFTKPELRSAITSLKADVVKVKMEMPGIKQAQWLVQPLDVLHSELSTIEKSLLREEMRAKSEEVKLFMKSFDQNLRELQTVILNKPQLAIISSLQAERPLQELVERINDFEEQVEVADELKLETFHKLSTVKEPLHKLSALIVHYKTTVYNPKIQNIVNSRLHNSLCAFKEVLEHLSFELPQTKYCEVIQEPITKLHAQISSIEENIRHKHFSNSLYQAITELIRSINDIQEEVNDEKQNRFICMRSIEEPLQKLLECSNYVDETVCEELKPLIEPLKNLRTLISTMKDLTLTSEVLEIIQPEIQNGLSNFKEKLEATEKKNVIVNNTDLKDRIHNLTDIISKVLEEITLDDIDAKMKIDLPQTIDHFIANISETSSVLIHKLQSTITPLKALKKALLSFQKSRPKTETSRDSIYRKMYVIAEPLKNLCAILVSIHDTGVDEEKTILLTELQKSIGTLRQTTFELLKKLQIEGCPKLENPLMKLLLELDKLDESILDEEKHLEPPNIYDNIYLLLDQFNDEIKMIMTLKLNIFRNNKIKQLIDINLKSDLKQNWKIANISLEKLEIFEQNLDASIVALVKMSSKDFNSADFNKTKAETISKLEQLSEISENISSALEPTTILKKTFREFASKISDLSHTSRKVDVEMKSILDELAEELFHLKEDATRLNITNSDVILSLLALELPVKVIRDVICNEENENLITEISSVVCTQFSSLKASLCTLRSSMSNEKSFKNEKYLLFKSLQSVNSCLLSVEKKYVQVKSVSNSVFNLRNQVTVIIENIQNERLDQKGLKSLIFNIRELDSSIQQLQEASTKIIAEDIEITSVLLKYTKNVEELLEVAKQMSSNLTDISDDTFKILRELNESLKNYSSHLKNIHVNFDNFIFPHILEQHYYITKNLREKLIETLKMHPENEAVEVVLNGLGLIKSSMEIITDQAKISKINRRRDMQILKSLEDVLIPLQKKIKDFCCKDDEASKINILEELLPSQSLLIDCIKNLRADLTSNEDNYFQKDDLTNQHFSDMKNSLELIESSSGLIEGSEQGTSIQNWLSQMKEGFQNLTSQEIDATVLETTNSPINSVIRSIDVILKREKKQSKEKVNEKTISESNGNERDSVKARKGKKQKKKAVDETKSSNSNTTQEQHIELDETVHEMNTELKQENLEGRNQEVEKLEFEPSSEDHNICRQNETMVSNQNAIEEDNKEMKKIKELADTKTQKLSENDISGTAQREDEQRKGIDETLQEPPRLNLNESDLKNDIKSEEGEISATQIGETEKTVVQEAKVESNQQEELQMEEDHQEKTSVLGEVMKTNEGETPLLEKTEHTGNLLLDDENKTGLNKENEEDSNQFHERSKEKSTKREIKAENEEQIIENKEEIPQKDVEAKIEAEERSNESRRNYR</sequence>
<evidence type="ECO:0000313" key="2">
    <source>
        <dbReference type="EMBL" id="KAK9886797.1"/>
    </source>
</evidence>
<feature type="compositionally biased region" description="Basic and acidic residues" evidence="1">
    <location>
        <begin position="1289"/>
        <end position="1299"/>
    </location>
</feature>
<feature type="region of interest" description="Disordered" evidence="1">
    <location>
        <begin position="1247"/>
        <end position="1436"/>
    </location>
</feature>
<feature type="compositionally biased region" description="Basic and acidic residues" evidence="1">
    <location>
        <begin position="1131"/>
        <end position="1153"/>
    </location>
</feature>
<evidence type="ECO:0000256" key="1">
    <source>
        <dbReference type="SAM" id="MobiDB-lite"/>
    </source>
</evidence>
<organism evidence="2 3">
    <name type="scientific">Henosepilachna vigintioctopunctata</name>
    <dbReference type="NCBI Taxonomy" id="420089"/>
    <lineage>
        <taxon>Eukaryota</taxon>
        <taxon>Metazoa</taxon>
        <taxon>Ecdysozoa</taxon>
        <taxon>Arthropoda</taxon>
        <taxon>Hexapoda</taxon>
        <taxon>Insecta</taxon>
        <taxon>Pterygota</taxon>
        <taxon>Neoptera</taxon>
        <taxon>Endopterygota</taxon>
        <taxon>Coleoptera</taxon>
        <taxon>Polyphaga</taxon>
        <taxon>Cucujiformia</taxon>
        <taxon>Coccinelloidea</taxon>
        <taxon>Coccinellidae</taxon>
        <taxon>Epilachninae</taxon>
        <taxon>Epilachnini</taxon>
        <taxon>Henosepilachna</taxon>
    </lineage>
</organism>
<feature type="region of interest" description="Disordered" evidence="1">
    <location>
        <begin position="1129"/>
        <end position="1182"/>
    </location>
</feature>
<dbReference type="PROSITE" id="PS50096">
    <property type="entry name" value="IQ"/>
    <property type="match status" value="1"/>
</dbReference>
<gene>
    <name evidence="2" type="ORF">WA026_018450</name>
</gene>
<feature type="compositionally biased region" description="Basic and acidic residues" evidence="1">
    <location>
        <begin position="1247"/>
        <end position="1257"/>
    </location>
</feature>
<evidence type="ECO:0000313" key="3">
    <source>
        <dbReference type="Proteomes" id="UP001431783"/>
    </source>
</evidence>
<keyword evidence="3" id="KW-1185">Reference proteome</keyword>
<protein>
    <submittedName>
        <fullName evidence="2">Uncharacterized protein</fullName>
    </submittedName>
</protein>
<dbReference type="EMBL" id="JARQZJ010000102">
    <property type="protein sequence ID" value="KAK9886797.1"/>
    <property type="molecule type" value="Genomic_DNA"/>
</dbReference>
<feature type="compositionally biased region" description="Basic and acidic residues" evidence="1">
    <location>
        <begin position="1346"/>
        <end position="1360"/>
    </location>
</feature>
<feature type="compositionally biased region" description="Basic and acidic residues" evidence="1">
    <location>
        <begin position="1368"/>
        <end position="1436"/>
    </location>
</feature>
<dbReference type="Proteomes" id="UP001431783">
    <property type="component" value="Unassembled WGS sequence"/>
</dbReference>
<feature type="compositionally biased region" description="Basic and acidic residues" evidence="1">
    <location>
        <begin position="1309"/>
        <end position="1320"/>
    </location>
</feature>
<reference evidence="2 3" key="1">
    <citation type="submission" date="2023-03" db="EMBL/GenBank/DDBJ databases">
        <title>Genome insight into feeding habits of ladybird beetles.</title>
        <authorList>
            <person name="Li H.-S."/>
            <person name="Huang Y.-H."/>
            <person name="Pang H."/>
        </authorList>
    </citation>
    <scope>NUCLEOTIDE SEQUENCE [LARGE SCALE GENOMIC DNA]</scope>
    <source>
        <strain evidence="2">SYSU_2023b</strain>
        <tissue evidence="2">Whole body</tissue>
    </source>
</reference>
<proteinExistence type="predicted"/>
<feature type="compositionally biased region" description="Basic and acidic residues" evidence="1">
    <location>
        <begin position="1265"/>
        <end position="1275"/>
    </location>
</feature>
<name>A0AAW1UTK7_9CUCU</name>
<comment type="caution">
    <text evidence="2">The sequence shown here is derived from an EMBL/GenBank/DDBJ whole genome shotgun (WGS) entry which is preliminary data.</text>
</comment>
<accession>A0AAW1UTK7</accession>